<accession>A0A1B9NG54</accession>
<reference evidence="1 2" key="1">
    <citation type="submission" date="2016-05" db="EMBL/GenBank/DDBJ databases">
        <authorList>
            <person name="Lavstsen T."/>
            <person name="Jespersen J.S."/>
        </authorList>
    </citation>
    <scope>NUCLEOTIDE SEQUENCE [LARGE SCALE GENOMIC DNA]</scope>
    <source>
        <strain evidence="1 2">YLB-01</strain>
    </source>
</reference>
<organism evidence="1 2">
    <name type="scientific">Microbacterium sediminis</name>
    <dbReference type="NCBI Taxonomy" id="904291"/>
    <lineage>
        <taxon>Bacteria</taxon>
        <taxon>Bacillati</taxon>
        <taxon>Actinomycetota</taxon>
        <taxon>Actinomycetes</taxon>
        <taxon>Micrococcales</taxon>
        <taxon>Microbacteriaceae</taxon>
        <taxon>Microbacterium</taxon>
    </lineage>
</organism>
<comment type="caution">
    <text evidence="1">The sequence shown here is derived from an EMBL/GenBank/DDBJ whole genome shotgun (WGS) entry which is preliminary data.</text>
</comment>
<proteinExistence type="predicted"/>
<dbReference type="Proteomes" id="UP000093355">
    <property type="component" value="Unassembled WGS sequence"/>
</dbReference>
<dbReference type="OrthoDB" id="5123240at2"/>
<evidence type="ECO:0000313" key="2">
    <source>
        <dbReference type="Proteomes" id="UP000093355"/>
    </source>
</evidence>
<dbReference type="AlphaFoldDB" id="A0A1B9NG54"/>
<protein>
    <submittedName>
        <fullName evidence="1">Uncharacterized protein</fullName>
    </submittedName>
</protein>
<gene>
    <name evidence="1" type="ORF">A7J15_00635</name>
</gene>
<evidence type="ECO:0000313" key="1">
    <source>
        <dbReference type="EMBL" id="OCG75601.1"/>
    </source>
</evidence>
<name>A0A1B9NG54_9MICO</name>
<dbReference type="STRING" id="904291.A7J15_00635"/>
<dbReference type="RefSeq" id="WP_067022846.1">
    <property type="nucleotide sequence ID" value="NZ_CP038256.1"/>
</dbReference>
<dbReference type="EMBL" id="LXMD01000012">
    <property type="protein sequence ID" value="OCG75601.1"/>
    <property type="molecule type" value="Genomic_DNA"/>
</dbReference>
<keyword evidence="2" id="KW-1185">Reference proteome</keyword>
<sequence>MTASTQITDPRSFEARTDEALELLITRLLGDASAECAWFLFLDHRSRVIDPLMPIDFLPADPDELSDAPDLGAVPISELIVERMGSLLSMIGATELVVVWERSGGSMLDADTRRWITAIADAASNLGLPLRAQFHLSRSGARLVSAE</sequence>